<dbReference type="InterPro" id="IPR044399">
    <property type="entry name" value="Mb-like_M"/>
</dbReference>
<keyword evidence="3 6" id="KW-0561">Oxygen transport</keyword>
<dbReference type="PANTHER" id="PTHR46458:SF1">
    <property type="entry name" value="GEO09476P1"/>
    <property type="match status" value="1"/>
</dbReference>
<evidence type="ECO:0000313" key="8">
    <source>
        <dbReference type="EMBL" id="KAJ7380379.1"/>
    </source>
</evidence>
<comment type="similarity">
    <text evidence="6">Belongs to the globin family.</text>
</comment>
<dbReference type="SUPFAM" id="SSF46458">
    <property type="entry name" value="Globin-like"/>
    <property type="match status" value="1"/>
</dbReference>
<dbReference type="GO" id="GO:0019825">
    <property type="term" value="F:oxygen binding"/>
    <property type="evidence" value="ECO:0007669"/>
    <property type="project" value="InterPro"/>
</dbReference>
<dbReference type="AlphaFoldDB" id="A0A9W9ZI16"/>
<sequence>MPKGPIWQIDISDSQKLVLKKTWKTIEENRTKVGKQTFIRVFELNPQIKKMMPEFMTADPIEELKSAKSLFGHSKTIMKCLENAVTSLDDNERFVGYLVGLGRRHQVRPLKAHYLDVIHEALMYSLNELFQSEWTTEISEAWSALFRFMSEAMIIGLHDT</sequence>
<dbReference type="GO" id="GO:0020037">
    <property type="term" value="F:heme binding"/>
    <property type="evidence" value="ECO:0007669"/>
    <property type="project" value="InterPro"/>
</dbReference>
<dbReference type="GO" id="GO:0046872">
    <property type="term" value="F:metal ion binding"/>
    <property type="evidence" value="ECO:0007669"/>
    <property type="project" value="UniProtKB-KW"/>
</dbReference>
<keyword evidence="4" id="KW-0479">Metal-binding</keyword>
<evidence type="ECO:0000256" key="4">
    <source>
        <dbReference type="ARBA" id="ARBA00022723"/>
    </source>
</evidence>
<keyword evidence="9" id="KW-1185">Reference proteome</keyword>
<dbReference type="OrthoDB" id="436496at2759"/>
<evidence type="ECO:0000259" key="7">
    <source>
        <dbReference type="PROSITE" id="PS01033"/>
    </source>
</evidence>
<dbReference type="InterPro" id="IPR009050">
    <property type="entry name" value="Globin-like_sf"/>
</dbReference>
<accession>A0A9W9ZI16</accession>
<protein>
    <recommendedName>
        <fullName evidence="7">Globin domain-containing protein</fullName>
    </recommendedName>
</protein>
<dbReference type="PROSITE" id="PS01033">
    <property type="entry name" value="GLOBIN"/>
    <property type="match status" value="1"/>
</dbReference>
<dbReference type="Gene3D" id="1.10.490.10">
    <property type="entry name" value="Globins"/>
    <property type="match status" value="1"/>
</dbReference>
<proteinExistence type="inferred from homology"/>
<dbReference type="PANTHER" id="PTHR46458">
    <property type="entry name" value="BLR2807 PROTEIN"/>
    <property type="match status" value="1"/>
</dbReference>
<keyword evidence="5" id="KW-0408">Iron</keyword>
<evidence type="ECO:0000256" key="1">
    <source>
        <dbReference type="ARBA" id="ARBA00022448"/>
    </source>
</evidence>
<dbReference type="CDD" id="cd01040">
    <property type="entry name" value="Mb-like"/>
    <property type="match status" value="1"/>
</dbReference>
<evidence type="ECO:0000256" key="5">
    <source>
        <dbReference type="ARBA" id="ARBA00023004"/>
    </source>
</evidence>
<evidence type="ECO:0000256" key="3">
    <source>
        <dbReference type="ARBA" id="ARBA00022621"/>
    </source>
</evidence>
<evidence type="ECO:0000256" key="6">
    <source>
        <dbReference type="RuleBase" id="RU000356"/>
    </source>
</evidence>
<dbReference type="GO" id="GO:0005344">
    <property type="term" value="F:oxygen carrier activity"/>
    <property type="evidence" value="ECO:0007669"/>
    <property type="project" value="UniProtKB-KW"/>
</dbReference>
<comment type="caution">
    <text evidence="8">The sequence shown here is derived from an EMBL/GenBank/DDBJ whole genome shotgun (WGS) entry which is preliminary data.</text>
</comment>
<dbReference type="InterPro" id="IPR000971">
    <property type="entry name" value="Globin"/>
</dbReference>
<gene>
    <name evidence="8" type="ORF">OS493_008831</name>
</gene>
<name>A0A9W9ZI16_9CNID</name>
<feature type="domain" description="Globin" evidence="7">
    <location>
        <begin position="10"/>
        <end position="158"/>
    </location>
</feature>
<evidence type="ECO:0000313" key="9">
    <source>
        <dbReference type="Proteomes" id="UP001163046"/>
    </source>
</evidence>
<reference evidence="8" key="1">
    <citation type="submission" date="2023-01" db="EMBL/GenBank/DDBJ databases">
        <title>Genome assembly of the deep-sea coral Lophelia pertusa.</title>
        <authorList>
            <person name="Herrera S."/>
            <person name="Cordes E."/>
        </authorList>
    </citation>
    <scope>NUCLEOTIDE SEQUENCE</scope>
    <source>
        <strain evidence="8">USNM1676648</strain>
        <tissue evidence="8">Polyp</tissue>
    </source>
</reference>
<dbReference type="InterPro" id="IPR012292">
    <property type="entry name" value="Globin/Proto"/>
</dbReference>
<dbReference type="Proteomes" id="UP001163046">
    <property type="component" value="Unassembled WGS sequence"/>
</dbReference>
<evidence type="ECO:0000256" key="2">
    <source>
        <dbReference type="ARBA" id="ARBA00022617"/>
    </source>
</evidence>
<dbReference type="EMBL" id="MU826353">
    <property type="protein sequence ID" value="KAJ7380379.1"/>
    <property type="molecule type" value="Genomic_DNA"/>
</dbReference>
<dbReference type="Pfam" id="PF00042">
    <property type="entry name" value="Globin"/>
    <property type="match status" value="1"/>
</dbReference>
<keyword evidence="2 6" id="KW-0349">Heme</keyword>
<dbReference type="InterPro" id="IPR050532">
    <property type="entry name" value="Globin-like_OT"/>
</dbReference>
<organism evidence="8 9">
    <name type="scientific">Desmophyllum pertusum</name>
    <dbReference type="NCBI Taxonomy" id="174260"/>
    <lineage>
        <taxon>Eukaryota</taxon>
        <taxon>Metazoa</taxon>
        <taxon>Cnidaria</taxon>
        <taxon>Anthozoa</taxon>
        <taxon>Hexacorallia</taxon>
        <taxon>Scleractinia</taxon>
        <taxon>Caryophylliina</taxon>
        <taxon>Caryophylliidae</taxon>
        <taxon>Desmophyllum</taxon>
    </lineage>
</organism>
<keyword evidence="1 6" id="KW-0813">Transport</keyword>